<feature type="region of interest" description="Disordered" evidence="1">
    <location>
        <begin position="28"/>
        <end position="140"/>
    </location>
</feature>
<evidence type="ECO:0000313" key="4">
    <source>
        <dbReference type="Proteomes" id="UP000053477"/>
    </source>
</evidence>
<feature type="compositionally biased region" description="Basic residues" evidence="1">
    <location>
        <begin position="108"/>
        <end position="118"/>
    </location>
</feature>
<proteinExistence type="predicted"/>
<organism evidence="3 4">
    <name type="scientific">Schizopora paradoxa</name>
    <dbReference type="NCBI Taxonomy" id="27342"/>
    <lineage>
        <taxon>Eukaryota</taxon>
        <taxon>Fungi</taxon>
        <taxon>Dikarya</taxon>
        <taxon>Basidiomycota</taxon>
        <taxon>Agaricomycotina</taxon>
        <taxon>Agaricomycetes</taxon>
        <taxon>Hymenochaetales</taxon>
        <taxon>Schizoporaceae</taxon>
        <taxon>Schizopora</taxon>
    </lineage>
</organism>
<evidence type="ECO:0000259" key="2">
    <source>
        <dbReference type="Pfam" id="PF20149"/>
    </source>
</evidence>
<feature type="compositionally biased region" description="Acidic residues" evidence="1">
    <location>
        <begin position="536"/>
        <end position="555"/>
    </location>
</feature>
<feature type="compositionally biased region" description="Low complexity" evidence="1">
    <location>
        <begin position="523"/>
        <end position="535"/>
    </location>
</feature>
<accession>A0A0H2QZ96</accession>
<feature type="compositionally biased region" description="Basic residues" evidence="1">
    <location>
        <begin position="59"/>
        <end position="68"/>
    </location>
</feature>
<dbReference type="AlphaFoldDB" id="A0A0H2QZ96"/>
<dbReference type="Pfam" id="PF20149">
    <property type="entry name" value="DUF6532"/>
    <property type="match status" value="1"/>
</dbReference>
<feature type="region of interest" description="Disordered" evidence="1">
    <location>
        <begin position="437"/>
        <end position="555"/>
    </location>
</feature>
<dbReference type="Proteomes" id="UP000053477">
    <property type="component" value="Unassembled WGS sequence"/>
</dbReference>
<feature type="compositionally biased region" description="Polar residues" evidence="1">
    <location>
        <begin position="69"/>
        <end position="96"/>
    </location>
</feature>
<dbReference type="InterPro" id="IPR045341">
    <property type="entry name" value="DUF6532"/>
</dbReference>
<dbReference type="OrthoDB" id="3225557at2759"/>
<reference evidence="3 4" key="1">
    <citation type="submission" date="2015-04" db="EMBL/GenBank/DDBJ databases">
        <title>Complete genome sequence of Schizopora paradoxa KUC8140, a cosmopolitan wood degrader in East Asia.</title>
        <authorList>
            <consortium name="DOE Joint Genome Institute"/>
            <person name="Min B."/>
            <person name="Park H."/>
            <person name="Jang Y."/>
            <person name="Kim J.-J."/>
            <person name="Kim K.H."/>
            <person name="Pangilinan J."/>
            <person name="Lipzen A."/>
            <person name="Riley R."/>
            <person name="Grigoriev I.V."/>
            <person name="Spatafora J.W."/>
            <person name="Choi I.-G."/>
        </authorList>
    </citation>
    <scope>NUCLEOTIDE SEQUENCE [LARGE SCALE GENOMIC DNA]</scope>
    <source>
        <strain evidence="3 4">KUC8140</strain>
    </source>
</reference>
<evidence type="ECO:0000313" key="3">
    <source>
        <dbReference type="EMBL" id="KLO04302.1"/>
    </source>
</evidence>
<dbReference type="InParanoid" id="A0A0H2QZ96"/>
<feature type="compositionally biased region" description="Acidic residues" evidence="1">
    <location>
        <begin position="487"/>
        <end position="498"/>
    </location>
</feature>
<keyword evidence="4" id="KW-1185">Reference proteome</keyword>
<feature type="compositionally biased region" description="Acidic residues" evidence="1">
    <location>
        <begin position="437"/>
        <end position="450"/>
    </location>
</feature>
<evidence type="ECO:0000256" key="1">
    <source>
        <dbReference type="SAM" id="MobiDB-lite"/>
    </source>
</evidence>
<feature type="compositionally biased region" description="Acidic residues" evidence="1">
    <location>
        <begin position="458"/>
        <end position="470"/>
    </location>
</feature>
<feature type="domain" description="DUF6532" evidence="2">
    <location>
        <begin position="164"/>
        <end position="378"/>
    </location>
</feature>
<gene>
    <name evidence="3" type="ORF">SCHPADRAFT_756974</name>
</gene>
<feature type="compositionally biased region" description="Basic and acidic residues" evidence="1">
    <location>
        <begin position="512"/>
        <end position="521"/>
    </location>
</feature>
<dbReference type="STRING" id="27342.A0A0H2QZ96"/>
<name>A0A0H2QZ96_9AGAM</name>
<protein>
    <recommendedName>
        <fullName evidence="2">DUF6532 domain-containing protein</fullName>
    </recommendedName>
</protein>
<dbReference type="EMBL" id="KQ086602">
    <property type="protein sequence ID" value="KLO04302.1"/>
    <property type="molecule type" value="Genomic_DNA"/>
</dbReference>
<sequence>MYKERFGLNPTLASSRLDLEGASSGEESAENFISKGRAPVVQHGHRAADARKIMQPRASKSHRRRHRVQSASQQAKSSIVGQSAFRTSNNNSNRNVEISDVDESRATQTKRRNVKKRNGPGSLARSTSGGRARRLANNPAERRVVTPDKLKYYTGSLADLLKEAIFNARCYLFTSNGYPSPSKLYKVGKYSYRAACRSKYGPGWKEKMPELTEGMLKLIRDENWGIRGKIKKAVLGVVDRAYGLHPHESAFKVTSPKALRNAKRLHIAKTVKHLLGGDAPYLRGRKTKDYPIGVAFANLAIKDLIHLLVFDPKHSKPPLASRRLKHFRTIPLPLLAYASTALHHGLEAYRTGRYIASQFSETSYRSYYLELLRSLREMDTSEEDRPFLDTIRKHIFETGMALMQGRVSSLVKRSVPFRASTGQRIELQSDTEIYDSELESEVESSGESFEECSRNISDDENSEDDEQENSDENKSSSEVGPGAEGTYESDTDDDENSNADEVRNGETLSGEGRSDDDRESSGEEGSSGEYTSGEEGQSEDEGGSEHDEEESGDEE</sequence>